<evidence type="ECO:0000313" key="1">
    <source>
        <dbReference type="EMBL" id="XBV86590.1"/>
    </source>
</evidence>
<accession>A0AAU7UDV2</accession>
<dbReference type="InterPro" id="IPR011330">
    <property type="entry name" value="Glyco_hydro/deAcase_b/a-brl"/>
</dbReference>
<dbReference type="Pfam" id="PF03746">
    <property type="entry name" value="LamB_YcsF"/>
    <property type="match status" value="1"/>
</dbReference>
<dbReference type="Gene3D" id="3.20.20.370">
    <property type="entry name" value="Glycoside hydrolase/deacetylase"/>
    <property type="match status" value="1"/>
</dbReference>
<dbReference type="SUPFAM" id="SSF88713">
    <property type="entry name" value="Glycoside hydrolase/deacetylase"/>
    <property type="match status" value="1"/>
</dbReference>
<dbReference type="KEGG" id="dsc:ABOD76_09860"/>
<dbReference type="EMBL" id="CP158299">
    <property type="protein sequence ID" value="XBV86590.1"/>
    <property type="molecule type" value="Genomic_DNA"/>
</dbReference>
<keyword evidence="1" id="KW-0378">Hydrolase</keyword>
<dbReference type="GO" id="GO:0017168">
    <property type="term" value="F:5-oxoprolinase (ATP-hydrolyzing) activity"/>
    <property type="evidence" value="ECO:0007669"/>
    <property type="project" value="UniProtKB-EC"/>
</dbReference>
<dbReference type="NCBIfam" id="NF003814">
    <property type="entry name" value="PRK05406.1-3"/>
    <property type="match status" value="1"/>
</dbReference>
<reference evidence="1" key="1">
    <citation type="submission" date="2024-06" db="EMBL/GenBank/DDBJ databases">
        <title>Draft Genome Sequence of Deinococcus sonorensis Type Strain KR-87, a Biofilm Producing Representative of the Genus Deinococcus.</title>
        <authorList>
            <person name="Boren L.S."/>
            <person name="Grosso R.A."/>
            <person name="Hugenberg-Cox A.N."/>
            <person name="Hill J.T.E."/>
            <person name="Albert C.M."/>
            <person name="Tuohy J.M."/>
        </authorList>
    </citation>
    <scope>NUCLEOTIDE SEQUENCE</scope>
    <source>
        <strain evidence="1">KR-87</strain>
    </source>
</reference>
<dbReference type="CDD" id="cd10787">
    <property type="entry name" value="LamB_YcsF_like"/>
    <property type="match status" value="1"/>
</dbReference>
<dbReference type="PANTHER" id="PTHR30292:SF0">
    <property type="entry name" value="5-OXOPROLINASE SUBUNIT A"/>
    <property type="match status" value="1"/>
</dbReference>
<dbReference type="GO" id="GO:0005975">
    <property type="term" value="P:carbohydrate metabolic process"/>
    <property type="evidence" value="ECO:0007669"/>
    <property type="project" value="InterPro"/>
</dbReference>
<dbReference type="RefSeq" id="WP_350244664.1">
    <property type="nucleotide sequence ID" value="NZ_CP158299.1"/>
</dbReference>
<dbReference type="InterPro" id="IPR005501">
    <property type="entry name" value="LamB/YcsF/PxpA-like"/>
</dbReference>
<name>A0AAU7UDV2_9DEIO</name>
<proteinExistence type="predicted"/>
<dbReference type="PANTHER" id="PTHR30292">
    <property type="entry name" value="UNCHARACTERIZED PROTEIN YBGL-RELATED"/>
    <property type="match status" value="1"/>
</dbReference>
<sequence length="251" mass="26275">MDLNADAGESFGRWSLGDDEQLFPFLSSVNLALGFHAGDPLTLRQAVQRAVRQRLNIGAHPGYPDLSGFGRRELAMSAAEIGAATLYQLGALSGFLQEAGATMSHVKAHGALYFRVHQDLEAGRAFAAAVRSYAPQAALVVLAGPAGDALEAVAQEAGLTVWREAFPERAYLADGLLAPRTLPGSSIHDPDEAAGRALEMVGGTVQALTGQSIALRADTLCIHGDNPQAVSIARAIRARLEAAGVTVDAPR</sequence>
<dbReference type="NCBIfam" id="NF003816">
    <property type="entry name" value="PRK05406.1-5"/>
    <property type="match status" value="1"/>
</dbReference>
<organism evidence="1">
    <name type="scientific">Deinococcus sonorensis KR-87</name>
    <dbReference type="NCBI Taxonomy" id="694439"/>
    <lineage>
        <taxon>Bacteria</taxon>
        <taxon>Thermotogati</taxon>
        <taxon>Deinococcota</taxon>
        <taxon>Deinococci</taxon>
        <taxon>Deinococcales</taxon>
        <taxon>Deinococcaceae</taxon>
        <taxon>Deinococcus</taxon>
    </lineage>
</organism>
<dbReference type="AlphaFoldDB" id="A0AAU7UDV2"/>
<protein>
    <submittedName>
        <fullName evidence="1">5-oxoprolinase subunit PxpA</fullName>
        <ecNumber evidence="1">3.5.2.9</ecNumber>
    </submittedName>
</protein>
<dbReference type="EC" id="3.5.2.9" evidence="1"/>
<gene>
    <name evidence="1" type="ORF">ABOD76_09860</name>
</gene>